<protein>
    <submittedName>
        <fullName evidence="1">Uncharacterized protein</fullName>
    </submittedName>
</protein>
<sequence>MLLDPLTSGMSIDASEFVVGPEQWAVGHIDYSRSHVVTRSRSSTTPTTISTCMILRRREQGYTLYQVVRYVHPDRLDNSYRTGPTIPMDDTNR</sequence>
<evidence type="ECO:0000313" key="2">
    <source>
        <dbReference type="Proteomes" id="UP001431783"/>
    </source>
</evidence>
<dbReference type="EMBL" id="JARQZJ010000001">
    <property type="protein sequence ID" value="KAK9869257.1"/>
    <property type="molecule type" value="Genomic_DNA"/>
</dbReference>
<dbReference type="AlphaFoldDB" id="A0AAW1TLY8"/>
<accession>A0AAW1TLY8</accession>
<name>A0AAW1TLY8_9CUCU</name>
<gene>
    <name evidence="1" type="ORF">WA026_003008</name>
</gene>
<proteinExistence type="predicted"/>
<evidence type="ECO:0000313" key="1">
    <source>
        <dbReference type="EMBL" id="KAK9869257.1"/>
    </source>
</evidence>
<organism evidence="1 2">
    <name type="scientific">Henosepilachna vigintioctopunctata</name>
    <dbReference type="NCBI Taxonomy" id="420089"/>
    <lineage>
        <taxon>Eukaryota</taxon>
        <taxon>Metazoa</taxon>
        <taxon>Ecdysozoa</taxon>
        <taxon>Arthropoda</taxon>
        <taxon>Hexapoda</taxon>
        <taxon>Insecta</taxon>
        <taxon>Pterygota</taxon>
        <taxon>Neoptera</taxon>
        <taxon>Endopterygota</taxon>
        <taxon>Coleoptera</taxon>
        <taxon>Polyphaga</taxon>
        <taxon>Cucujiformia</taxon>
        <taxon>Coccinelloidea</taxon>
        <taxon>Coccinellidae</taxon>
        <taxon>Epilachninae</taxon>
        <taxon>Epilachnini</taxon>
        <taxon>Henosepilachna</taxon>
    </lineage>
</organism>
<comment type="caution">
    <text evidence="1">The sequence shown here is derived from an EMBL/GenBank/DDBJ whole genome shotgun (WGS) entry which is preliminary data.</text>
</comment>
<dbReference type="Proteomes" id="UP001431783">
    <property type="component" value="Unassembled WGS sequence"/>
</dbReference>
<reference evidence="1 2" key="1">
    <citation type="submission" date="2023-03" db="EMBL/GenBank/DDBJ databases">
        <title>Genome insight into feeding habits of ladybird beetles.</title>
        <authorList>
            <person name="Li H.-S."/>
            <person name="Huang Y.-H."/>
            <person name="Pang H."/>
        </authorList>
    </citation>
    <scope>NUCLEOTIDE SEQUENCE [LARGE SCALE GENOMIC DNA]</scope>
    <source>
        <strain evidence="1">SYSU_2023b</strain>
        <tissue evidence="1">Whole body</tissue>
    </source>
</reference>
<keyword evidence="2" id="KW-1185">Reference proteome</keyword>